<feature type="region of interest" description="Disordered" evidence="1">
    <location>
        <begin position="168"/>
        <end position="229"/>
    </location>
</feature>
<gene>
    <name evidence="2" type="ORF">BZ3500_MVSOF-1268-A1-R1_CHR11-2G03412</name>
</gene>
<name>A0A2X0MS32_9BASI</name>
<sequence length="317" mass="36681">MVYELVFNEMDNFDGDSSDSGSEYMSIDDSIQRAKHITMLKHGKRLPPWLFFKQMQTVWWRKAEPRLNRAGSYRKFDSYYNLIKRDKDLYKSCLEAFNVTGGSRPDEETREDDDRPSRGELLADQANQALLKFYTSEWFSYWEESPVKDTEHLTRDFALTELGGVVPKNTRKRAKPQSCTDEDDDEEALQDKETLAAEEAEDEDTRRKVIKGKGRARAKPQSSANNEDPVFNGFIKTITDIEKGRFQNETVVAEHAAAKAKIDADEAKVKAKDARFEVIKRWTERLQAFKDEGDVEREAIARARLNRLNDELLDEDD</sequence>
<dbReference type="Proteomes" id="UP000249723">
    <property type="component" value="Unassembled WGS sequence"/>
</dbReference>
<evidence type="ECO:0000256" key="1">
    <source>
        <dbReference type="SAM" id="MobiDB-lite"/>
    </source>
</evidence>
<dbReference type="AlphaFoldDB" id="A0A2X0MS32"/>
<dbReference type="EMBL" id="FMWP01000061">
    <property type="protein sequence ID" value="SCZ95294.1"/>
    <property type="molecule type" value="Genomic_DNA"/>
</dbReference>
<proteinExistence type="predicted"/>
<evidence type="ECO:0000313" key="3">
    <source>
        <dbReference type="Proteomes" id="UP000249723"/>
    </source>
</evidence>
<feature type="compositionally biased region" description="Basic residues" evidence="1">
    <location>
        <begin position="208"/>
        <end position="218"/>
    </location>
</feature>
<accession>A0A2X0MS32</accession>
<evidence type="ECO:0000313" key="2">
    <source>
        <dbReference type="EMBL" id="SCZ95294.1"/>
    </source>
</evidence>
<keyword evidence="3" id="KW-1185">Reference proteome</keyword>
<protein>
    <submittedName>
        <fullName evidence="2">BZ3500_MvSof-1268-A1-R1_Chr11-2g03412 protein</fullName>
    </submittedName>
</protein>
<organism evidence="2 3">
    <name type="scientific">Microbotryum saponariae</name>
    <dbReference type="NCBI Taxonomy" id="289078"/>
    <lineage>
        <taxon>Eukaryota</taxon>
        <taxon>Fungi</taxon>
        <taxon>Dikarya</taxon>
        <taxon>Basidiomycota</taxon>
        <taxon>Pucciniomycotina</taxon>
        <taxon>Microbotryomycetes</taxon>
        <taxon>Microbotryales</taxon>
        <taxon>Microbotryaceae</taxon>
        <taxon>Microbotryum</taxon>
    </lineage>
</organism>
<reference evidence="3" key="1">
    <citation type="submission" date="2016-10" db="EMBL/GenBank/DDBJ databases">
        <authorList>
            <person name="Jeantristanb JTB J.-T."/>
            <person name="Ricardo R."/>
        </authorList>
    </citation>
    <scope>NUCLEOTIDE SEQUENCE [LARGE SCALE GENOMIC DNA]</scope>
</reference>